<evidence type="ECO:0000313" key="6">
    <source>
        <dbReference type="Proteomes" id="UP000599312"/>
    </source>
</evidence>
<feature type="domain" description="Glycosyltransferase 2-like" evidence="4">
    <location>
        <begin position="4"/>
        <end position="131"/>
    </location>
</feature>
<evidence type="ECO:0000256" key="2">
    <source>
        <dbReference type="ARBA" id="ARBA00022676"/>
    </source>
</evidence>
<reference evidence="5" key="1">
    <citation type="submission" date="2020-11" db="EMBL/GenBank/DDBJ databases">
        <authorList>
            <person name="Kim M.K."/>
        </authorList>
    </citation>
    <scope>NUCLEOTIDE SEQUENCE</scope>
    <source>
        <strain evidence="5">BT350</strain>
    </source>
</reference>
<dbReference type="GO" id="GO:0016757">
    <property type="term" value="F:glycosyltransferase activity"/>
    <property type="evidence" value="ECO:0007669"/>
    <property type="project" value="UniProtKB-KW"/>
</dbReference>
<organism evidence="5 6">
    <name type="scientific">Microvirga alba</name>
    <dbReference type="NCBI Taxonomy" id="2791025"/>
    <lineage>
        <taxon>Bacteria</taxon>
        <taxon>Pseudomonadati</taxon>
        <taxon>Pseudomonadota</taxon>
        <taxon>Alphaproteobacteria</taxon>
        <taxon>Hyphomicrobiales</taxon>
        <taxon>Methylobacteriaceae</taxon>
        <taxon>Microvirga</taxon>
    </lineage>
</organism>
<dbReference type="InterPro" id="IPR029044">
    <property type="entry name" value="Nucleotide-diphossugar_trans"/>
</dbReference>
<dbReference type="Gene3D" id="3.90.550.10">
    <property type="entry name" value="Spore Coat Polysaccharide Biosynthesis Protein SpsA, Chain A"/>
    <property type="match status" value="1"/>
</dbReference>
<proteinExistence type="inferred from homology"/>
<dbReference type="Pfam" id="PF00535">
    <property type="entry name" value="Glycos_transf_2"/>
    <property type="match status" value="1"/>
</dbReference>
<accession>A0A931BV58</accession>
<comment type="caution">
    <text evidence="5">The sequence shown here is derived from an EMBL/GenBank/DDBJ whole genome shotgun (WGS) entry which is preliminary data.</text>
</comment>
<dbReference type="SUPFAM" id="SSF53448">
    <property type="entry name" value="Nucleotide-diphospho-sugar transferases"/>
    <property type="match status" value="1"/>
</dbReference>
<dbReference type="Proteomes" id="UP000599312">
    <property type="component" value="Unassembled WGS sequence"/>
</dbReference>
<keyword evidence="3" id="KW-0808">Transferase</keyword>
<gene>
    <name evidence="5" type="ORF">I2H38_13625</name>
</gene>
<comment type="similarity">
    <text evidence="1">Belongs to the glycosyltransferase 2 family.</text>
</comment>
<dbReference type="InterPro" id="IPR050834">
    <property type="entry name" value="Glycosyltransf_2"/>
</dbReference>
<name>A0A931BV58_9HYPH</name>
<dbReference type="EMBL" id="JADQDO010000006">
    <property type="protein sequence ID" value="MBF9234415.1"/>
    <property type="molecule type" value="Genomic_DNA"/>
</dbReference>
<dbReference type="InterPro" id="IPR001173">
    <property type="entry name" value="Glyco_trans_2-like"/>
</dbReference>
<sequence>MSTYAAETGSNLETSLESLYAQTVTPDQMVLVIDGPIGDDQEEVIARYRRDVRIPDMSLVRLPKSRGLANAMNVGLEHCQGEFTLRMDSDDVCAPDRVKLELDYARSHSEIDVIASWSEEFYDDGAPSHLKVAPVSHDAVVRALRWRNVIVHSSLLVRTAALRHVGGYRATYGKLEDYDLFIRLSQAGFRFHVIPKVLVRMRSSIEQRIRRGGLGYWLNEIRFRIDCFRSGFLNLRQLVMITVMYSVFRLISGQFRRRLYALSRVPIV</sequence>
<evidence type="ECO:0000256" key="1">
    <source>
        <dbReference type="ARBA" id="ARBA00006739"/>
    </source>
</evidence>
<evidence type="ECO:0000256" key="3">
    <source>
        <dbReference type="ARBA" id="ARBA00022679"/>
    </source>
</evidence>
<keyword evidence="2" id="KW-0328">Glycosyltransferase</keyword>
<evidence type="ECO:0000259" key="4">
    <source>
        <dbReference type="Pfam" id="PF00535"/>
    </source>
</evidence>
<keyword evidence="6" id="KW-1185">Reference proteome</keyword>
<dbReference type="AlphaFoldDB" id="A0A931BV58"/>
<dbReference type="PANTHER" id="PTHR43685:SF5">
    <property type="entry name" value="GLYCOSYLTRANSFERASE EPSE-RELATED"/>
    <property type="match status" value="1"/>
</dbReference>
<protein>
    <submittedName>
        <fullName evidence="5">Glycosyltransferase</fullName>
    </submittedName>
</protein>
<evidence type="ECO:0000313" key="5">
    <source>
        <dbReference type="EMBL" id="MBF9234415.1"/>
    </source>
</evidence>
<dbReference type="PANTHER" id="PTHR43685">
    <property type="entry name" value="GLYCOSYLTRANSFERASE"/>
    <property type="match status" value="1"/>
</dbReference>